<dbReference type="PANTHER" id="PTHR37515">
    <property type="entry name" value="YALI0C09240P"/>
    <property type="match status" value="1"/>
</dbReference>
<dbReference type="PROSITE" id="PS51257">
    <property type="entry name" value="PROKAR_LIPOPROTEIN"/>
    <property type="match status" value="1"/>
</dbReference>
<evidence type="ECO:0000313" key="2">
    <source>
        <dbReference type="Proteomes" id="UP000198345"/>
    </source>
</evidence>
<dbReference type="RefSeq" id="WP_089051167.1">
    <property type="nucleotide sequence ID" value="NZ_FXTV01000008.1"/>
</dbReference>
<sequence>MKSIITLFILAILTSCNFQKSSEQKEDIDTELLSDKENNSQSDLGNLISTIQIGVKANKEQLQDFENGIVPWISIENPEAEISQLIEAESIIVPDSEITLLIDYPLNKPAEFVLKSAGKGFTKKQLILEISKKYHEIYKEEESTAVTKTLPMEKRGSLINRNETDGKYGVWGHDIGDLDLSTIDVYKSENGKITISLGVES</sequence>
<keyword evidence="2" id="KW-1185">Reference proteome</keyword>
<protein>
    <recommendedName>
        <fullName evidence="3">Lipoprotein</fullName>
    </recommendedName>
</protein>
<dbReference type="EMBL" id="MUGW01000040">
    <property type="protein sequence ID" value="OXA86613.1"/>
    <property type="molecule type" value="Genomic_DNA"/>
</dbReference>
<accession>A0A226GX96</accession>
<dbReference type="Proteomes" id="UP000198345">
    <property type="component" value="Unassembled WGS sequence"/>
</dbReference>
<dbReference type="OrthoDB" id="1161469at2"/>
<reference evidence="1 2" key="1">
    <citation type="submission" date="2016-11" db="EMBL/GenBank/DDBJ databases">
        <title>Whole genomes of Flavobacteriaceae.</title>
        <authorList>
            <person name="Stine C."/>
            <person name="Li C."/>
            <person name="Tadesse D."/>
        </authorList>
    </citation>
    <scope>NUCLEOTIDE SEQUENCE [LARGE SCALE GENOMIC DNA]</scope>
    <source>
        <strain evidence="1 2">DSM 18292</strain>
    </source>
</reference>
<organism evidence="1 2">
    <name type="scientific">Flavobacterium hercynium</name>
    <dbReference type="NCBI Taxonomy" id="387094"/>
    <lineage>
        <taxon>Bacteria</taxon>
        <taxon>Pseudomonadati</taxon>
        <taxon>Bacteroidota</taxon>
        <taxon>Flavobacteriia</taxon>
        <taxon>Flavobacteriales</taxon>
        <taxon>Flavobacteriaceae</taxon>
        <taxon>Flavobacterium</taxon>
    </lineage>
</organism>
<dbReference type="PANTHER" id="PTHR37515:SF2">
    <property type="entry name" value="YALI0C09240P"/>
    <property type="match status" value="1"/>
</dbReference>
<comment type="caution">
    <text evidence="1">The sequence shown here is derived from an EMBL/GenBank/DDBJ whole genome shotgun (WGS) entry which is preliminary data.</text>
</comment>
<gene>
    <name evidence="1" type="ORF">B0A66_17590</name>
</gene>
<evidence type="ECO:0000313" key="1">
    <source>
        <dbReference type="EMBL" id="OXA86613.1"/>
    </source>
</evidence>
<name>A0A226GX96_9FLAO</name>
<proteinExistence type="predicted"/>
<evidence type="ECO:0008006" key="3">
    <source>
        <dbReference type="Google" id="ProtNLM"/>
    </source>
</evidence>
<dbReference type="AlphaFoldDB" id="A0A226GX96"/>